<sequence>MLEIPANKYNDGDDLSAGGDDLNACGDDLNAGGDDLSTGGDDLSAGGDDLSAGGDDLSAGEGDLNAGDYDLSAGGDDLNAGDMGSTNTSDITRLREMVQFKRNRKHVQQNRHVNLPREIWSIIVDIVLKLSPLSRYSLQRVNRVFRDLVGKTPPPRLYLCPSRFDDVTVSSISVRKIIAISASGSGLVQAIRQLLRHSSWVNAWLFLRLATSP</sequence>
<evidence type="ECO:0000256" key="1">
    <source>
        <dbReference type="SAM" id="MobiDB-lite"/>
    </source>
</evidence>
<feature type="region of interest" description="Disordered" evidence="1">
    <location>
        <begin position="24"/>
        <end position="70"/>
    </location>
</feature>
<protein>
    <recommendedName>
        <fullName evidence="4">F-box domain-containing protein</fullName>
    </recommendedName>
</protein>
<evidence type="ECO:0000313" key="2">
    <source>
        <dbReference type="EMBL" id="KAH3693857.1"/>
    </source>
</evidence>
<dbReference type="EMBL" id="JAIWYP010000016">
    <property type="protein sequence ID" value="KAH3693857.1"/>
    <property type="molecule type" value="Genomic_DNA"/>
</dbReference>
<dbReference type="Proteomes" id="UP000828390">
    <property type="component" value="Unassembled WGS sequence"/>
</dbReference>
<dbReference type="AlphaFoldDB" id="A0A9D3Y8J9"/>
<gene>
    <name evidence="2" type="ORF">DPMN_081296</name>
</gene>
<reference evidence="2" key="1">
    <citation type="journal article" date="2019" name="bioRxiv">
        <title>The Genome of the Zebra Mussel, Dreissena polymorpha: A Resource for Invasive Species Research.</title>
        <authorList>
            <person name="McCartney M.A."/>
            <person name="Auch B."/>
            <person name="Kono T."/>
            <person name="Mallez S."/>
            <person name="Zhang Y."/>
            <person name="Obille A."/>
            <person name="Becker A."/>
            <person name="Abrahante J.E."/>
            <person name="Garbe J."/>
            <person name="Badalamenti J.P."/>
            <person name="Herman A."/>
            <person name="Mangelson H."/>
            <person name="Liachko I."/>
            <person name="Sullivan S."/>
            <person name="Sone E.D."/>
            <person name="Koren S."/>
            <person name="Silverstein K.A.T."/>
            <person name="Beckman K.B."/>
            <person name="Gohl D.M."/>
        </authorList>
    </citation>
    <scope>NUCLEOTIDE SEQUENCE</scope>
    <source>
        <strain evidence="2">Duluth1</strain>
        <tissue evidence="2">Whole animal</tissue>
    </source>
</reference>
<feature type="compositionally biased region" description="Low complexity" evidence="1">
    <location>
        <begin position="31"/>
        <end position="60"/>
    </location>
</feature>
<name>A0A9D3Y8J9_DREPO</name>
<evidence type="ECO:0008006" key="4">
    <source>
        <dbReference type="Google" id="ProtNLM"/>
    </source>
</evidence>
<keyword evidence="3" id="KW-1185">Reference proteome</keyword>
<proteinExistence type="predicted"/>
<comment type="caution">
    <text evidence="2">The sequence shown here is derived from an EMBL/GenBank/DDBJ whole genome shotgun (WGS) entry which is preliminary data.</text>
</comment>
<organism evidence="2 3">
    <name type="scientific">Dreissena polymorpha</name>
    <name type="common">Zebra mussel</name>
    <name type="synonym">Mytilus polymorpha</name>
    <dbReference type="NCBI Taxonomy" id="45954"/>
    <lineage>
        <taxon>Eukaryota</taxon>
        <taxon>Metazoa</taxon>
        <taxon>Spiralia</taxon>
        <taxon>Lophotrochozoa</taxon>
        <taxon>Mollusca</taxon>
        <taxon>Bivalvia</taxon>
        <taxon>Autobranchia</taxon>
        <taxon>Heteroconchia</taxon>
        <taxon>Euheterodonta</taxon>
        <taxon>Imparidentia</taxon>
        <taxon>Neoheterodontei</taxon>
        <taxon>Myida</taxon>
        <taxon>Dreissenoidea</taxon>
        <taxon>Dreissenidae</taxon>
        <taxon>Dreissena</taxon>
    </lineage>
</organism>
<reference evidence="2" key="2">
    <citation type="submission" date="2020-11" db="EMBL/GenBank/DDBJ databases">
        <authorList>
            <person name="McCartney M.A."/>
            <person name="Auch B."/>
            <person name="Kono T."/>
            <person name="Mallez S."/>
            <person name="Becker A."/>
            <person name="Gohl D.M."/>
            <person name="Silverstein K.A.T."/>
            <person name="Koren S."/>
            <person name="Bechman K.B."/>
            <person name="Herman A."/>
            <person name="Abrahante J.E."/>
            <person name="Garbe J."/>
        </authorList>
    </citation>
    <scope>NUCLEOTIDE SEQUENCE</scope>
    <source>
        <strain evidence="2">Duluth1</strain>
        <tissue evidence="2">Whole animal</tissue>
    </source>
</reference>
<evidence type="ECO:0000313" key="3">
    <source>
        <dbReference type="Proteomes" id="UP000828390"/>
    </source>
</evidence>
<accession>A0A9D3Y8J9</accession>